<protein>
    <submittedName>
        <fullName evidence="2">Uncharacterized protein</fullName>
    </submittedName>
</protein>
<dbReference type="AlphaFoldDB" id="A0A8H3WAE2"/>
<sequence>MIKQCPEFVELYSGHPTEAIISRNGAALQHALDRNVSLLELSEIDAFGNNSLNHLLSWPEGLRLVLDRFGSRVFDAPGETLILEYALFWSGYTCKSNTSTMCQNDCACTDVVKLILDVDVESLAKTTSRHYWMVAVARASVKAREVFIERLRDARQQLRALSLFHLAPQEIEKWDLRSPNILDYHTNSVIAALNRKEQLVPRRLATNVEPSHISRSVYRNIAGYGFDGASIADTFYQYGFHDIDTPDPDACHPLEVADNPNYVAWLIRHGSRLHAEEHVIAYKLSHCLLGNSRNPDGGEVTLDTFATISSFLCDNWYLDSCICGCSNQGCHPFTSMWTRLFEEVLRNHHHTSPKYLQQATVHICKIIAKIEAVGLEFDDFKSACLRACTFAILPLRHTCCSQRIVRATDAEERLQLQEEDASELRRLESLVKEFEEDISQLACSLTEFMETRWSERMRLVLREIEEQRLGKDEIQKIKALGVSLQFQHDDKSLTEDPSEVDYWYRKLDALVS</sequence>
<dbReference type="Proteomes" id="UP000434172">
    <property type="component" value="Unassembled WGS sequence"/>
</dbReference>
<evidence type="ECO:0000256" key="1">
    <source>
        <dbReference type="SAM" id="Coils"/>
    </source>
</evidence>
<keyword evidence="1" id="KW-0175">Coiled coil</keyword>
<reference evidence="2 3" key="1">
    <citation type="submission" date="2019-12" db="EMBL/GenBank/DDBJ databases">
        <title>A genome sequence resource for the geographically widespread anthracnose pathogen Colletotrichum asianum.</title>
        <authorList>
            <person name="Meng Y."/>
        </authorList>
    </citation>
    <scope>NUCLEOTIDE SEQUENCE [LARGE SCALE GENOMIC DNA]</scope>
    <source>
        <strain evidence="2 3">ICMP 18580</strain>
    </source>
</reference>
<evidence type="ECO:0000313" key="3">
    <source>
        <dbReference type="Proteomes" id="UP000434172"/>
    </source>
</evidence>
<feature type="coiled-coil region" evidence="1">
    <location>
        <begin position="407"/>
        <end position="444"/>
    </location>
</feature>
<organism evidence="2 3">
    <name type="scientific">Colletotrichum asianum</name>
    <dbReference type="NCBI Taxonomy" id="702518"/>
    <lineage>
        <taxon>Eukaryota</taxon>
        <taxon>Fungi</taxon>
        <taxon>Dikarya</taxon>
        <taxon>Ascomycota</taxon>
        <taxon>Pezizomycotina</taxon>
        <taxon>Sordariomycetes</taxon>
        <taxon>Hypocreomycetidae</taxon>
        <taxon>Glomerellales</taxon>
        <taxon>Glomerellaceae</taxon>
        <taxon>Colletotrichum</taxon>
        <taxon>Colletotrichum gloeosporioides species complex</taxon>
    </lineage>
</organism>
<gene>
    <name evidence="2" type="ORF">GQ607_011670</name>
</gene>
<name>A0A8H3WAE2_9PEZI</name>
<comment type="caution">
    <text evidence="2">The sequence shown here is derived from an EMBL/GenBank/DDBJ whole genome shotgun (WGS) entry which is preliminary data.</text>
</comment>
<keyword evidence="3" id="KW-1185">Reference proteome</keyword>
<evidence type="ECO:0000313" key="2">
    <source>
        <dbReference type="EMBL" id="KAF0321063.1"/>
    </source>
</evidence>
<dbReference type="OrthoDB" id="4850532at2759"/>
<proteinExistence type="predicted"/>
<accession>A0A8H3WAE2</accession>
<dbReference type="EMBL" id="WOWK01000075">
    <property type="protein sequence ID" value="KAF0321063.1"/>
    <property type="molecule type" value="Genomic_DNA"/>
</dbReference>